<dbReference type="SUPFAM" id="SSF143631">
    <property type="entry name" value="ApbE-like"/>
    <property type="match status" value="1"/>
</dbReference>
<reference evidence="11 12" key="1">
    <citation type="journal article" date="2021" name="Int. J. Syst. Evol. Microbiol.">
        <title>Reticulibacter mediterranei gen. nov., sp. nov., within the new family Reticulibacteraceae fam. nov., and Ktedonospora formicarum gen. nov., sp. nov., Ktedonobacter robiniae sp. nov., Dictyobacter formicarum sp. nov. and Dictyobacter arantiisoli sp. nov., belonging to the class Ktedonobacteria.</title>
        <authorList>
            <person name="Yabe S."/>
            <person name="Zheng Y."/>
            <person name="Wang C.M."/>
            <person name="Sakai Y."/>
            <person name="Abe K."/>
            <person name="Yokota A."/>
            <person name="Donadio S."/>
            <person name="Cavaletti L."/>
            <person name="Monciardini P."/>
        </authorList>
    </citation>
    <scope>NUCLEOTIDE SEQUENCE [LARGE SCALE GENOMIC DNA]</scope>
    <source>
        <strain evidence="11 12">SOSP1-30</strain>
    </source>
</reference>
<dbReference type="GO" id="GO:0016740">
    <property type="term" value="F:transferase activity"/>
    <property type="evidence" value="ECO:0007669"/>
    <property type="project" value="UniProtKB-KW"/>
</dbReference>
<keyword evidence="5 11" id="KW-0808">Transferase</keyword>
<keyword evidence="4" id="KW-0285">Flavoprotein</keyword>
<evidence type="ECO:0000256" key="5">
    <source>
        <dbReference type="ARBA" id="ARBA00022679"/>
    </source>
</evidence>
<evidence type="ECO:0000256" key="1">
    <source>
        <dbReference type="ARBA" id="ARBA00001946"/>
    </source>
</evidence>
<evidence type="ECO:0000256" key="6">
    <source>
        <dbReference type="ARBA" id="ARBA00022723"/>
    </source>
</evidence>
<keyword evidence="8" id="KW-0460">Magnesium</keyword>
<evidence type="ECO:0000256" key="8">
    <source>
        <dbReference type="ARBA" id="ARBA00022842"/>
    </source>
</evidence>
<dbReference type="PANTHER" id="PTHR30040:SF2">
    <property type="entry name" value="FAD:PROTEIN FMN TRANSFERASE"/>
    <property type="match status" value="1"/>
</dbReference>
<evidence type="ECO:0000256" key="2">
    <source>
        <dbReference type="ARBA" id="ARBA00011955"/>
    </source>
</evidence>
<gene>
    <name evidence="11" type="primary">apbE</name>
    <name evidence="11" type="ORF">KSB_71060</name>
</gene>
<evidence type="ECO:0000313" key="11">
    <source>
        <dbReference type="EMBL" id="GHO58631.1"/>
    </source>
</evidence>
<dbReference type="EMBL" id="BNJG01000003">
    <property type="protein sequence ID" value="GHO58631.1"/>
    <property type="molecule type" value="Genomic_DNA"/>
</dbReference>
<name>A0ABQ3V0G6_9CHLR</name>
<keyword evidence="6" id="KW-0479">Metal-binding</keyword>
<evidence type="ECO:0000256" key="10">
    <source>
        <dbReference type="ARBA" id="ARBA00048540"/>
    </source>
</evidence>
<dbReference type="Pfam" id="PF02424">
    <property type="entry name" value="ApbE"/>
    <property type="match status" value="2"/>
</dbReference>
<dbReference type="RefSeq" id="WP_201374892.1">
    <property type="nucleotide sequence ID" value="NZ_BNJG01000003.1"/>
</dbReference>
<keyword evidence="7" id="KW-0274">FAD</keyword>
<protein>
    <recommendedName>
        <fullName evidence="3">FAD:protein FMN transferase</fullName>
        <ecNumber evidence="2">2.7.1.180</ecNumber>
    </recommendedName>
    <alternativeName>
        <fullName evidence="9">Flavin transferase</fullName>
    </alternativeName>
</protein>
<evidence type="ECO:0000256" key="3">
    <source>
        <dbReference type="ARBA" id="ARBA00016337"/>
    </source>
</evidence>
<evidence type="ECO:0000313" key="12">
    <source>
        <dbReference type="Proteomes" id="UP000654345"/>
    </source>
</evidence>
<dbReference type="InterPro" id="IPR003374">
    <property type="entry name" value="ApbE-like_sf"/>
</dbReference>
<comment type="catalytic activity">
    <reaction evidence="10">
        <text>L-threonyl-[protein] + FAD = FMN-L-threonyl-[protein] + AMP + H(+)</text>
        <dbReference type="Rhea" id="RHEA:36847"/>
        <dbReference type="Rhea" id="RHEA-COMP:11060"/>
        <dbReference type="Rhea" id="RHEA-COMP:11061"/>
        <dbReference type="ChEBI" id="CHEBI:15378"/>
        <dbReference type="ChEBI" id="CHEBI:30013"/>
        <dbReference type="ChEBI" id="CHEBI:57692"/>
        <dbReference type="ChEBI" id="CHEBI:74257"/>
        <dbReference type="ChEBI" id="CHEBI:456215"/>
        <dbReference type="EC" id="2.7.1.180"/>
    </reaction>
</comment>
<dbReference type="EC" id="2.7.1.180" evidence="2"/>
<sequence>MEETRLIMGMPITIAILDASATQADLNTVFTYFVAVDNIFSTYKPESEISKINRGELLLTHASEEMREIFALSAQTKKETSGYFDIQHNGAYDPSGIVKGWTIRNAVDMLKTWGFQNFYIDAGGDIQVAGKKNGQPWRVGIRNPFNRYEHVKVLVLTNQGIATSGTAIRGQHIYNPHNADEPLSDIVSMTVIGPDVYEADRFATAAFAMGRKGIQFIEKLAGFEGYMIDAHRRATLTSGLERYVLHQ</sequence>
<dbReference type="Gene3D" id="3.10.520.10">
    <property type="entry name" value="ApbE-like domains"/>
    <property type="match status" value="2"/>
</dbReference>
<dbReference type="Proteomes" id="UP000654345">
    <property type="component" value="Unassembled WGS sequence"/>
</dbReference>
<accession>A0ABQ3V0G6</accession>
<evidence type="ECO:0000256" key="4">
    <source>
        <dbReference type="ARBA" id="ARBA00022630"/>
    </source>
</evidence>
<comment type="cofactor">
    <cofactor evidence="1">
        <name>Mg(2+)</name>
        <dbReference type="ChEBI" id="CHEBI:18420"/>
    </cofactor>
</comment>
<evidence type="ECO:0000256" key="7">
    <source>
        <dbReference type="ARBA" id="ARBA00022827"/>
    </source>
</evidence>
<comment type="caution">
    <text evidence="11">The sequence shown here is derived from an EMBL/GenBank/DDBJ whole genome shotgun (WGS) entry which is preliminary data.</text>
</comment>
<dbReference type="InterPro" id="IPR024932">
    <property type="entry name" value="ApbE"/>
</dbReference>
<keyword evidence="12" id="KW-1185">Reference proteome</keyword>
<organism evidence="11 12">
    <name type="scientific">Ktedonobacter robiniae</name>
    <dbReference type="NCBI Taxonomy" id="2778365"/>
    <lineage>
        <taxon>Bacteria</taxon>
        <taxon>Bacillati</taxon>
        <taxon>Chloroflexota</taxon>
        <taxon>Ktedonobacteria</taxon>
        <taxon>Ktedonobacterales</taxon>
        <taxon>Ktedonobacteraceae</taxon>
        <taxon>Ktedonobacter</taxon>
    </lineage>
</organism>
<proteinExistence type="predicted"/>
<evidence type="ECO:0000256" key="9">
    <source>
        <dbReference type="ARBA" id="ARBA00031306"/>
    </source>
</evidence>
<dbReference type="PANTHER" id="PTHR30040">
    <property type="entry name" value="THIAMINE BIOSYNTHESIS LIPOPROTEIN APBE"/>
    <property type="match status" value="1"/>
</dbReference>